<evidence type="ECO:0000256" key="4">
    <source>
        <dbReference type="ARBA" id="ARBA00022840"/>
    </source>
</evidence>
<evidence type="ECO:0000256" key="1">
    <source>
        <dbReference type="ARBA" id="ARBA00022679"/>
    </source>
</evidence>
<dbReference type="RefSeq" id="WP_068265852.1">
    <property type="nucleotide sequence ID" value="NZ_LWSK01000099.1"/>
</dbReference>
<protein>
    <submittedName>
        <fullName evidence="9">Serine/threonine-protein kinase PknB</fullName>
        <ecNumber evidence="9">2.7.11.1</ecNumber>
    </submittedName>
</protein>
<evidence type="ECO:0000313" key="10">
    <source>
        <dbReference type="Proteomes" id="UP000322699"/>
    </source>
</evidence>
<evidence type="ECO:0000256" key="3">
    <source>
        <dbReference type="ARBA" id="ARBA00022777"/>
    </source>
</evidence>
<keyword evidence="10" id="KW-1185">Reference proteome</keyword>
<evidence type="ECO:0000256" key="5">
    <source>
        <dbReference type="PROSITE-ProRule" id="PRU10141"/>
    </source>
</evidence>
<evidence type="ECO:0000259" key="8">
    <source>
        <dbReference type="PROSITE" id="PS50011"/>
    </source>
</evidence>
<feature type="compositionally biased region" description="Polar residues" evidence="6">
    <location>
        <begin position="109"/>
        <end position="126"/>
    </location>
</feature>
<dbReference type="Gene3D" id="1.10.510.10">
    <property type="entry name" value="Transferase(Phosphotransferase) domain 1"/>
    <property type="match status" value="1"/>
</dbReference>
<keyword evidence="4 5" id="KW-0067">ATP-binding</keyword>
<keyword evidence="7" id="KW-1133">Transmembrane helix</keyword>
<dbReference type="Proteomes" id="UP000322699">
    <property type="component" value="Unassembled WGS sequence"/>
</dbReference>
<keyword evidence="3 9" id="KW-0418">Kinase</keyword>
<feature type="binding site" evidence="5">
    <location>
        <position position="578"/>
    </location>
    <ligand>
        <name>ATP</name>
        <dbReference type="ChEBI" id="CHEBI:30616"/>
    </ligand>
</feature>
<keyword evidence="2 5" id="KW-0547">Nucleotide-binding</keyword>
<evidence type="ECO:0000256" key="7">
    <source>
        <dbReference type="SAM" id="Phobius"/>
    </source>
</evidence>
<gene>
    <name evidence="9" type="primary">pknB_1</name>
    <name evidence="9" type="ORF">LF1_01990</name>
</gene>
<dbReference type="PROSITE" id="PS00108">
    <property type="entry name" value="PROTEIN_KINASE_ST"/>
    <property type="match status" value="1"/>
</dbReference>
<evidence type="ECO:0000256" key="6">
    <source>
        <dbReference type="SAM" id="MobiDB-lite"/>
    </source>
</evidence>
<feature type="compositionally biased region" description="Low complexity" evidence="6">
    <location>
        <begin position="72"/>
        <end position="85"/>
    </location>
</feature>
<sequence length="838" mass="92555">MDAARYNRIRELFLAVEELPPGQQEAFLQVQTAGDVELLEEVVSLLAEHDPQAAQVEGECAQPVNVPDARPDASASASDTNSSSSFNKNVTSTGSAIDSSLATPKVGGSSRQKSSTRNGLITQQGALRTHASPRYNDTPRPNKASSTTMPIWAERTRQSRRRTSRWFWLAALLPTALIGWWTYRGVDAAMQSSIEATLASAVDHLQVTTDRFLTDEAKLVESWARQPLLNQSVNELVELSRTDPPIETMRTAKQIDRIHEQLRRLSGSEDVKFVVWNQSFRILASWQSDRADVGSPVHPSGAANLARVMAGETVIFGPERLTNHSNGFVPETKGPVMAVIVPIEGDDGRIVAAMLVRGLQTFEQFDSIFRRICIGSSLDAYAINRDGLMVTKSPVAVAMATQFRFDYASDEIAANLRVSDPGFKIASYKFDHQDAEDSEAANSIDVRRSVCPVTVAVAGATSEMQDVRTVPYVNYAGEQVVGAWRWLSPWQIGIIVEQDAAVAFGPSRLVRFSFLLLGSLLSVTAFLAAAKLARTSTAEHAAIHPLSRYEVLSELGSGGMGVVYRGRHLQLGRDVALKLLRGDRHSEDDRKRFDREAKLAASLKNPHSVMIYDYGHSPQGEAFCVMQLLQGLTLQEVVARGGYQPVGRVLTILRQICDALAEAHGMNLLHRDIKPQNVMLSLDPSVGDWVVVFDYGLAKPLEPDANVYQTSETIWSGTPMYMAPERFREPTKLDPRSDLYSIGCIAYYLLAGRPPFIESQPESLFSLILSEQPIGIAIHRGEEIAAEVSAMVMKCMAKKVEDRYKTVAELAREIDRLRLDHDWSVDQAKVWWSHHGGE</sequence>
<name>A0A5B1CBV1_9BACT</name>
<dbReference type="InterPro" id="IPR011009">
    <property type="entry name" value="Kinase-like_dom_sf"/>
</dbReference>
<dbReference type="Gene3D" id="3.30.200.20">
    <property type="entry name" value="Phosphorylase Kinase, domain 1"/>
    <property type="match status" value="1"/>
</dbReference>
<dbReference type="InterPro" id="IPR017441">
    <property type="entry name" value="Protein_kinase_ATP_BS"/>
</dbReference>
<reference evidence="9 10" key="1">
    <citation type="submission" date="2019-08" db="EMBL/GenBank/DDBJ databases">
        <title>Deep-cultivation of Planctomycetes and their phenomic and genomic characterization uncovers novel biology.</title>
        <authorList>
            <person name="Wiegand S."/>
            <person name="Jogler M."/>
            <person name="Boedeker C."/>
            <person name="Pinto D."/>
            <person name="Vollmers J."/>
            <person name="Rivas-Marin E."/>
            <person name="Kohn T."/>
            <person name="Peeters S.H."/>
            <person name="Heuer A."/>
            <person name="Rast P."/>
            <person name="Oberbeckmann S."/>
            <person name="Bunk B."/>
            <person name="Jeske O."/>
            <person name="Meyerdierks A."/>
            <person name="Storesund J.E."/>
            <person name="Kallscheuer N."/>
            <person name="Luecker S."/>
            <person name="Lage O.M."/>
            <person name="Pohl T."/>
            <person name="Merkel B.J."/>
            <person name="Hornburger P."/>
            <person name="Mueller R.-W."/>
            <person name="Bruemmer F."/>
            <person name="Labrenz M."/>
            <person name="Spormann A.M."/>
            <person name="Op Den Camp H."/>
            <person name="Overmann J."/>
            <person name="Amann R."/>
            <person name="Jetten M.S.M."/>
            <person name="Mascher T."/>
            <person name="Medema M.H."/>
            <person name="Devos D.P."/>
            <person name="Kaster A.-K."/>
            <person name="Ovreas L."/>
            <person name="Rohde M."/>
            <person name="Galperin M.Y."/>
            <person name="Jogler C."/>
        </authorList>
    </citation>
    <scope>NUCLEOTIDE SEQUENCE [LARGE SCALE GENOMIC DNA]</scope>
    <source>
        <strain evidence="9 10">LF1</strain>
    </source>
</reference>
<dbReference type="InterPro" id="IPR000719">
    <property type="entry name" value="Prot_kinase_dom"/>
</dbReference>
<feature type="region of interest" description="Disordered" evidence="6">
    <location>
        <begin position="64"/>
        <end position="146"/>
    </location>
</feature>
<keyword evidence="7" id="KW-0472">Membrane</keyword>
<dbReference type="PANTHER" id="PTHR43289">
    <property type="entry name" value="MITOGEN-ACTIVATED PROTEIN KINASE KINASE KINASE 20-RELATED"/>
    <property type="match status" value="1"/>
</dbReference>
<keyword evidence="1 9" id="KW-0808">Transferase</keyword>
<dbReference type="AlphaFoldDB" id="A0A5B1CBV1"/>
<feature type="domain" description="Protein kinase" evidence="8">
    <location>
        <begin position="549"/>
        <end position="824"/>
    </location>
</feature>
<proteinExistence type="predicted"/>
<dbReference type="Pfam" id="PF00069">
    <property type="entry name" value="Pkinase"/>
    <property type="match status" value="1"/>
</dbReference>
<organism evidence="9 10">
    <name type="scientific">Rubripirellula obstinata</name>
    <dbReference type="NCBI Taxonomy" id="406547"/>
    <lineage>
        <taxon>Bacteria</taxon>
        <taxon>Pseudomonadati</taxon>
        <taxon>Planctomycetota</taxon>
        <taxon>Planctomycetia</taxon>
        <taxon>Pirellulales</taxon>
        <taxon>Pirellulaceae</taxon>
        <taxon>Rubripirellula</taxon>
    </lineage>
</organism>
<feature type="compositionally biased region" description="Polar residues" evidence="6">
    <location>
        <begin position="86"/>
        <end position="102"/>
    </location>
</feature>
<evidence type="ECO:0000313" key="9">
    <source>
        <dbReference type="EMBL" id="KAA1257711.1"/>
    </source>
</evidence>
<dbReference type="EMBL" id="VRLW01000001">
    <property type="protein sequence ID" value="KAA1257711.1"/>
    <property type="molecule type" value="Genomic_DNA"/>
</dbReference>
<accession>A0A5B1CBV1</accession>
<dbReference type="SUPFAM" id="SSF56112">
    <property type="entry name" value="Protein kinase-like (PK-like)"/>
    <property type="match status" value="1"/>
</dbReference>
<dbReference type="GO" id="GO:0005524">
    <property type="term" value="F:ATP binding"/>
    <property type="evidence" value="ECO:0007669"/>
    <property type="project" value="UniProtKB-UniRule"/>
</dbReference>
<dbReference type="CDD" id="cd14014">
    <property type="entry name" value="STKc_PknB_like"/>
    <property type="match status" value="1"/>
</dbReference>
<dbReference type="PROSITE" id="PS50011">
    <property type="entry name" value="PROTEIN_KINASE_DOM"/>
    <property type="match status" value="1"/>
</dbReference>
<feature type="transmembrane region" description="Helical" evidence="7">
    <location>
        <begin position="166"/>
        <end position="183"/>
    </location>
</feature>
<comment type="caution">
    <text evidence="9">The sequence shown here is derived from an EMBL/GenBank/DDBJ whole genome shotgun (WGS) entry which is preliminary data.</text>
</comment>
<keyword evidence="7" id="KW-0812">Transmembrane</keyword>
<dbReference type="OrthoDB" id="6111975at2"/>
<evidence type="ECO:0000256" key="2">
    <source>
        <dbReference type="ARBA" id="ARBA00022741"/>
    </source>
</evidence>
<dbReference type="SMART" id="SM00220">
    <property type="entry name" value="S_TKc"/>
    <property type="match status" value="1"/>
</dbReference>
<dbReference type="EC" id="2.7.11.1" evidence="9"/>
<dbReference type="GO" id="GO:0004674">
    <property type="term" value="F:protein serine/threonine kinase activity"/>
    <property type="evidence" value="ECO:0007669"/>
    <property type="project" value="UniProtKB-EC"/>
</dbReference>
<dbReference type="PANTHER" id="PTHR43289:SF6">
    <property type="entry name" value="SERINE_THREONINE-PROTEIN KINASE NEKL-3"/>
    <property type="match status" value="1"/>
</dbReference>
<dbReference type="InterPro" id="IPR008271">
    <property type="entry name" value="Ser/Thr_kinase_AS"/>
</dbReference>
<dbReference type="PROSITE" id="PS00107">
    <property type="entry name" value="PROTEIN_KINASE_ATP"/>
    <property type="match status" value="1"/>
</dbReference>